<dbReference type="Proteomes" id="UP000220158">
    <property type="component" value="Chromosome 12"/>
</dbReference>
<proteinExistence type="predicted"/>
<dbReference type="GO" id="GO:0072344">
    <property type="term" value="P:rescue of stalled ribosome"/>
    <property type="evidence" value="ECO:0007669"/>
    <property type="project" value="InterPro"/>
</dbReference>
<dbReference type="Pfam" id="PF06221">
    <property type="entry name" value="zf-C2HC5"/>
    <property type="match status" value="1"/>
</dbReference>
<keyword evidence="4" id="KW-1185">Reference proteome</keyword>
<dbReference type="RefSeq" id="XP_028534712.1">
    <property type="nucleotide sequence ID" value="XM_028678420.1"/>
</dbReference>
<dbReference type="PANTHER" id="PTHR12963">
    <property type="entry name" value="THYROID RECEPTOR INTERACTING PROTEIN RELATED"/>
    <property type="match status" value="1"/>
</dbReference>
<dbReference type="AlphaFoldDB" id="A0A1J1HB44"/>
<dbReference type="GO" id="GO:0008270">
    <property type="term" value="F:zinc ion binding"/>
    <property type="evidence" value="ECO:0007669"/>
    <property type="project" value="InterPro"/>
</dbReference>
<evidence type="ECO:0000313" key="3">
    <source>
        <dbReference type="EMBL" id="CRH01713.1"/>
    </source>
</evidence>
<sequence>MCNNERYANYLRNKIVKYFNLKNDELEINYVKSILNSKSYDLFDSLFLLNQAFYEKNKNLKYSLIDVKKFTYDLINNKKKFIFSDKISDSNINKVNCNNNTNKSINSYFENIFKSDKISIPNNKKEYDINYEDNFINPKLKEGKLRTNKNKENEIIKHKENNNNIVDNKKYDDLIENKNKQIEENKNAIKQSNPNEKISKSIFLKEKELIDLKSKDLNIVKTNKLSDIKKNELPNLKNNEVEEKKEKDYFSFLNINENDYSLKTVIDLIENDSIKSDENNNQKMKNKKQKKKSIQICLCNGQNHKIYANCLICGKVYCNKIKYKNCIYCGNKLYESFIFDKIYLCSEDIDNSVKKVISNLKDSDPFIYKLYFDSKNNNLKKAFHLRNKMLNNSINEEQTKIIDDSIDWFEDDIKNEFNNNEIHFSCYDDEIKNEIINKYYEIFGKRFSDINIDIDIVNMKIKENVDYFKIKEFNDYLNEKEKEYRSHIEENKKDHNIKVNNVHNYLSTKERKNLSYINDLKNIFFKENTTKSNISSREIKEKDQVEKKKTHAKKYKYNVLSLIDDEYEDIL</sequence>
<dbReference type="GO" id="GO:0005634">
    <property type="term" value="C:nucleus"/>
    <property type="evidence" value="ECO:0007669"/>
    <property type="project" value="InterPro"/>
</dbReference>
<dbReference type="OrthoDB" id="338816at2759"/>
<dbReference type="PANTHER" id="PTHR12963:SF4">
    <property type="entry name" value="ACTIVATING SIGNAL COINTEGRATOR 1"/>
    <property type="match status" value="1"/>
</dbReference>
<reference evidence="3 4" key="1">
    <citation type="submission" date="2015-04" db="EMBL/GenBank/DDBJ databases">
        <authorList>
            <consortium name="Pathogen Informatics"/>
        </authorList>
    </citation>
    <scope>NUCLEOTIDE SEQUENCE [LARGE SCALE GENOMIC DNA]</scope>
    <source>
        <strain evidence="3 4">SGS1</strain>
    </source>
</reference>
<protein>
    <recommendedName>
        <fullName evidence="2">TRIP4/RQT4 C2HC5-type zinc finger domain-containing protein</fullName>
    </recommendedName>
</protein>
<evidence type="ECO:0000313" key="4">
    <source>
        <dbReference type="Proteomes" id="UP000220158"/>
    </source>
</evidence>
<evidence type="ECO:0000256" key="1">
    <source>
        <dbReference type="SAM" id="Coils"/>
    </source>
</evidence>
<dbReference type="GO" id="GO:0180022">
    <property type="term" value="C:RQC-trigger complex"/>
    <property type="evidence" value="ECO:0007669"/>
    <property type="project" value="InterPro"/>
</dbReference>
<accession>A0A1J1HB44</accession>
<evidence type="ECO:0000259" key="2">
    <source>
        <dbReference type="Pfam" id="PF06221"/>
    </source>
</evidence>
<name>A0A1J1HB44_PLARL</name>
<feature type="domain" description="TRIP4/RQT4 C2HC5-type zinc finger" evidence="2">
    <location>
        <begin position="296"/>
        <end position="335"/>
    </location>
</feature>
<dbReference type="InterPro" id="IPR009349">
    <property type="entry name" value="TRIP4/RQT4_C2HC5_Znf"/>
</dbReference>
<feature type="coiled-coil region" evidence="1">
    <location>
        <begin position="148"/>
        <end position="191"/>
    </location>
</feature>
<dbReference type="VEuPathDB" id="PlasmoDB:PRELSG_1260600"/>
<keyword evidence="1" id="KW-0175">Coiled coil</keyword>
<gene>
    <name evidence="3" type="ORF">PRELSG_1260600</name>
</gene>
<dbReference type="InterPro" id="IPR039128">
    <property type="entry name" value="TRIP4-like"/>
</dbReference>
<dbReference type="EMBL" id="LN835307">
    <property type="protein sequence ID" value="CRH01713.1"/>
    <property type="molecule type" value="Genomic_DNA"/>
</dbReference>
<dbReference type="KEGG" id="prel:PRELSG_1260600"/>
<organism evidence="3 4">
    <name type="scientific">Plasmodium relictum</name>
    <dbReference type="NCBI Taxonomy" id="85471"/>
    <lineage>
        <taxon>Eukaryota</taxon>
        <taxon>Sar</taxon>
        <taxon>Alveolata</taxon>
        <taxon>Apicomplexa</taxon>
        <taxon>Aconoidasida</taxon>
        <taxon>Haemosporida</taxon>
        <taxon>Plasmodiidae</taxon>
        <taxon>Plasmodium</taxon>
        <taxon>Plasmodium (Haemamoeba)</taxon>
    </lineage>
</organism>
<dbReference type="GeneID" id="39737850"/>
<dbReference type="GO" id="GO:0045893">
    <property type="term" value="P:positive regulation of DNA-templated transcription"/>
    <property type="evidence" value="ECO:0007669"/>
    <property type="project" value="TreeGrafter"/>
</dbReference>